<evidence type="ECO:0000313" key="4">
    <source>
        <dbReference type="EMBL" id="TVT60940.1"/>
    </source>
</evidence>
<dbReference type="PRINTS" id="PR00412">
    <property type="entry name" value="EPOXHYDRLASE"/>
</dbReference>
<dbReference type="Proteomes" id="UP000320011">
    <property type="component" value="Unassembled WGS sequence"/>
</dbReference>
<keyword evidence="5" id="KW-1185">Reference proteome</keyword>
<reference evidence="4 5" key="2">
    <citation type="submission" date="2019-08" db="EMBL/GenBank/DDBJ databases">
        <title>Amycolatopsis acidicola sp. nov., isolated from peat swamp forest soil.</title>
        <authorList>
            <person name="Srisuk N."/>
        </authorList>
    </citation>
    <scope>NUCLEOTIDE SEQUENCE [LARGE SCALE GENOMIC DNA]</scope>
    <source>
        <strain evidence="4 5">TBRC 6029</strain>
    </source>
</reference>
<evidence type="ECO:0000313" key="5">
    <source>
        <dbReference type="Proteomes" id="UP000320011"/>
    </source>
</evidence>
<dbReference type="InterPro" id="IPR000073">
    <property type="entry name" value="AB_hydrolase_1"/>
</dbReference>
<evidence type="ECO:0000256" key="2">
    <source>
        <dbReference type="SAM" id="MobiDB-lite"/>
    </source>
</evidence>
<protein>
    <submittedName>
        <fullName evidence="4">Alpha/beta hydrolase</fullName>
    </submittedName>
</protein>
<dbReference type="InterPro" id="IPR000639">
    <property type="entry name" value="Epox_hydrolase-like"/>
</dbReference>
<name>A0A558DIW8_9PSEU</name>
<sequence length="313" mass="34152">MPRDTLESVSLDDVDLAYRIAGDGPELVVLVHGWPQTNACWRHVIAPLTEGRTVVAPDLRGYGASGLARSGDYDKRATAADLSALIHHLGFESAAVIGHDRGARVAHRWALDHPSDIKALALLDILPTRVVMNSFDRDSASAMWHWFFHRNPELAARMVSGNVETYLGHFFARVRESGAVDEETFKHYVEAFSDPARLRASFEDYRTGFSVDLERDEADHARGLRVRAPLLLLWGAEGGLGESDVVRIWQEHHADPAAVSGHAVPGGHYVPEEAPGEVVDAVRAFFGRVTGQVASPSQTAVSPPSTRTSTPVT</sequence>
<dbReference type="RefSeq" id="WP_144585847.1">
    <property type="nucleotide sequence ID" value="NZ_VJWX01000018.1"/>
</dbReference>
<gene>
    <name evidence="4" type="ORF">FNH05_03740</name>
</gene>
<organism evidence="4 5">
    <name type="scientific">Amycolatopsis rhizosphaerae</name>
    <dbReference type="NCBI Taxonomy" id="2053003"/>
    <lineage>
        <taxon>Bacteria</taxon>
        <taxon>Bacillati</taxon>
        <taxon>Actinomycetota</taxon>
        <taxon>Actinomycetes</taxon>
        <taxon>Pseudonocardiales</taxon>
        <taxon>Pseudonocardiaceae</taxon>
        <taxon>Amycolatopsis</taxon>
    </lineage>
</organism>
<accession>A0A558DIW8</accession>
<evidence type="ECO:0000256" key="1">
    <source>
        <dbReference type="ARBA" id="ARBA00022801"/>
    </source>
</evidence>
<dbReference type="Pfam" id="PF00561">
    <property type="entry name" value="Abhydrolase_1"/>
    <property type="match status" value="1"/>
</dbReference>
<dbReference type="EMBL" id="VJWX01000018">
    <property type="protein sequence ID" value="TVT60940.1"/>
    <property type="molecule type" value="Genomic_DNA"/>
</dbReference>
<dbReference type="InterPro" id="IPR029058">
    <property type="entry name" value="AB_hydrolase_fold"/>
</dbReference>
<feature type="compositionally biased region" description="Low complexity" evidence="2">
    <location>
        <begin position="302"/>
        <end position="313"/>
    </location>
</feature>
<proteinExistence type="predicted"/>
<dbReference type="Gene3D" id="3.40.50.1820">
    <property type="entry name" value="alpha/beta hydrolase"/>
    <property type="match status" value="1"/>
</dbReference>
<dbReference type="AlphaFoldDB" id="A0A558DIW8"/>
<comment type="caution">
    <text evidence="4">The sequence shown here is derived from an EMBL/GenBank/DDBJ whole genome shotgun (WGS) entry which is preliminary data.</text>
</comment>
<evidence type="ECO:0000259" key="3">
    <source>
        <dbReference type="Pfam" id="PF00561"/>
    </source>
</evidence>
<reference evidence="4 5" key="1">
    <citation type="submission" date="2019-07" db="EMBL/GenBank/DDBJ databases">
        <authorList>
            <person name="Duangmal K."/>
            <person name="Teo W.F.A."/>
        </authorList>
    </citation>
    <scope>NUCLEOTIDE SEQUENCE [LARGE SCALE GENOMIC DNA]</scope>
    <source>
        <strain evidence="4 5">TBRC 6029</strain>
    </source>
</reference>
<dbReference type="GO" id="GO:0016787">
    <property type="term" value="F:hydrolase activity"/>
    <property type="evidence" value="ECO:0007669"/>
    <property type="project" value="UniProtKB-KW"/>
</dbReference>
<dbReference type="PRINTS" id="PR00111">
    <property type="entry name" value="ABHYDROLASE"/>
</dbReference>
<feature type="domain" description="AB hydrolase-1" evidence="3">
    <location>
        <begin position="27"/>
        <end position="274"/>
    </location>
</feature>
<dbReference type="SUPFAM" id="SSF53474">
    <property type="entry name" value="alpha/beta-Hydrolases"/>
    <property type="match status" value="1"/>
</dbReference>
<feature type="region of interest" description="Disordered" evidence="2">
    <location>
        <begin position="293"/>
        <end position="313"/>
    </location>
</feature>
<dbReference type="PANTHER" id="PTHR43329">
    <property type="entry name" value="EPOXIDE HYDROLASE"/>
    <property type="match status" value="1"/>
</dbReference>
<keyword evidence="1 4" id="KW-0378">Hydrolase</keyword>
<dbReference type="OrthoDB" id="9812774at2"/>